<evidence type="ECO:0000313" key="2">
    <source>
        <dbReference type="Proteomes" id="UP000281604"/>
    </source>
</evidence>
<comment type="caution">
    <text evidence="1">The sequence shown here is derived from an EMBL/GenBank/DDBJ whole genome shotgun (WGS) entry which is preliminary data.</text>
</comment>
<gene>
    <name evidence="1" type="ORF">ALQ30_101216</name>
</gene>
<sequence length="76" mass="8570">MKIGSTNFQLQDASQLQAIKPGAPMFKGSADRLQAWKRIGSQVCEPILRRGRFFLHQCGHSAPVRRAFCGEILAWR</sequence>
<accession>A0A3M4A0Y6</accession>
<dbReference type="AlphaFoldDB" id="A0A3M4A0Y6"/>
<protein>
    <submittedName>
        <fullName evidence="1">Uncharacterized protein</fullName>
    </submittedName>
</protein>
<organism evidence="1 2">
    <name type="scientific">Pseudomonas syringae pv. persicae</name>
    <dbReference type="NCBI Taxonomy" id="237306"/>
    <lineage>
        <taxon>Bacteria</taxon>
        <taxon>Pseudomonadati</taxon>
        <taxon>Pseudomonadota</taxon>
        <taxon>Gammaproteobacteria</taxon>
        <taxon>Pseudomonadales</taxon>
        <taxon>Pseudomonadaceae</taxon>
        <taxon>Pseudomonas</taxon>
    </lineage>
</organism>
<evidence type="ECO:0000313" key="1">
    <source>
        <dbReference type="EMBL" id="RMP00551.1"/>
    </source>
</evidence>
<dbReference type="EMBL" id="RBQE01000448">
    <property type="protein sequence ID" value="RMP00551.1"/>
    <property type="molecule type" value="Genomic_DNA"/>
</dbReference>
<name>A0A3M4A0Y6_9PSED</name>
<reference evidence="1 2" key="1">
    <citation type="submission" date="2018-08" db="EMBL/GenBank/DDBJ databases">
        <title>Recombination of ecologically and evolutionarily significant loci maintains genetic cohesion in the Pseudomonas syringae species complex.</title>
        <authorList>
            <person name="Dillon M."/>
            <person name="Thakur S."/>
            <person name="Almeida R.N.D."/>
            <person name="Weir B.S."/>
            <person name="Guttman D.S."/>
        </authorList>
    </citation>
    <scope>NUCLEOTIDE SEQUENCE [LARGE SCALE GENOMIC DNA]</scope>
    <source>
        <strain evidence="1 2">ICMP 3706</strain>
    </source>
</reference>
<proteinExistence type="predicted"/>
<dbReference type="Proteomes" id="UP000281604">
    <property type="component" value="Unassembled WGS sequence"/>
</dbReference>